<accession>A0AAV5STB3</accession>
<organism evidence="1 2">
    <name type="scientific">Pristionchus entomophagus</name>
    <dbReference type="NCBI Taxonomy" id="358040"/>
    <lineage>
        <taxon>Eukaryota</taxon>
        <taxon>Metazoa</taxon>
        <taxon>Ecdysozoa</taxon>
        <taxon>Nematoda</taxon>
        <taxon>Chromadorea</taxon>
        <taxon>Rhabditida</taxon>
        <taxon>Rhabditina</taxon>
        <taxon>Diplogasteromorpha</taxon>
        <taxon>Diplogasteroidea</taxon>
        <taxon>Neodiplogasteridae</taxon>
        <taxon>Pristionchus</taxon>
    </lineage>
</organism>
<gene>
    <name evidence="1" type="ORF">PENTCL1PPCAC_6789</name>
</gene>
<keyword evidence="2" id="KW-1185">Reference proteome</keyword>
<comment type="caution">
    <text evidence="1">The sequence shown here is derived from an EMBL/GenBank/DDBJ whole genome shotgun (WGS) entry which is preliminary data.</text>
</comment>
<proteinExistence type="predicted"/>
<feature type="non-terminal residue" evidence="1">
    <location>
        <position position="1"/>
    </location>
</feature>
<evidence type="ECO:0000313" key="1">
    <source>
        <dbReference type="EMBL" id="GMS84614.1"/>
    </source>
</evidence>
<name>A0AAV5STB3_9BILA</name>
<dbReference type="Proteomes" id="UP001432027">
    <property type="component" value="Unassembled WGS sequence"/>
</dbReference>
<sequence length="154" mass="17257">AIHLTRSGHKSLVITVSGDEEPIVTLYGSLAIARSLMKSNWNGMDSDCRLRTECGIVPIVGSLEFGEHRGEIEEGDNLRAAIVTILDHEFFPAKEHYSRDPPVWWPVEVPYSSFYHGREESTVGAPLQQMRVVLGEYKKFVDARRRGVVDGDMA</sequence>
<dbReference type="EMBL" id="BTSX01000002">
    <property type="protein sequence ID" value="GMS84614.1"/>
    <property type="molecule type" value="Genomic_DNA"/>
</dbReference>
<evidence type="ECO:0000313" key="2">
    <source>
        <dbReference type="Proteomes" id="UP001432027"/>
    </source>
</evidence>
<protein>
    <submittedName>
        <fullName evidence="1">Uncharacterized protein</fullName>
    </submittedName>
</protein>
<reference evidence="1" key="1">
    <citation type="submission" date="2023-10" db="EMBL/GenBank/DDBJ databases">
        <title>Genome assembly of Pristionchus species.</title>
        <authorList>
            <person name="Yoshida K."/>
            <person name="Sommer R.J."/>
        </authorList>
    </citation>
    <scope>NUCLEOTIDE SEQUENCE</scope>
    <source>
        <strain evidence="1">RS0144</strain>
    </source>
</reference>
<dbReference type="AlphaFoldDB" id="A0AAV5STB3"/>